<comment type="caution">
    <text evidence="2">The sequence shown here is derived from an EMBL/GenBank/DDBJ whole genome shotgun (WGS) entry which is preliminary data.</text>
</comment>
<dbReference type="AlphaFoldDB" id="A0A932ZUA5"/>
<dbReference type="EMBL" id="JACQRX010000319">
    <property type="protein sequence ID" value="MBI4252252.1"/>
    <property type="molecule type" value="Genomic_DNA"/>
</dbReference>
<dbReference type="InterPro" id="IPR013429">
    <property type="entry name" value="Regulatory_FmdB_Zinc_ribbon"/>
</dbReference>
<proteinExistence type="predicted"/>
<dbReference type="SMART" id="SM00834">
    <property type="entry name" value="CxxC_CXXC_SSSS"/>
    <property type="match status" value="1"/>
</dbReference>
<protein>
    <submittedName>
        <fullName evidence="2">Zinc ribbon domain-containing protein</fullName>
    </submittedName>
</protein>
<dbReference type="NCBIfam" id="TIGR02605">
    <property type="entry name" value="CxxC_CxxC_SSSS"/>
    <property type="match status" value="1"/>
</dbReference>
<name>A0A932ZUA5_UNCTE</name>
<organism evidence="2 3">
    <name type="scientific">Tectimicrobiota bacterium</name>
    <dbReference type="NCBI Taxonomy" id="2528274"/>
    <lineage>
        <taxon>Bacteria</taxon>
        <taxon>Pseudomonadati</taxon>
        <taxon>Nitrospinota/Tectimicrobiota group</taxon>
        <taxon>Candidatus Tectimicrobiota</taxon>
    </lineage>
</organism>
<dbReference type="Pfam" id="PF09723">
    <property type="entry name" value="Zn_ribbon_8"/>
    <property type="match status" value="1"/>
</dbReference>
<dbReference type="Proteomes" id="UP000752292">
    <property type="component" value="Unassembled WGS sequence"/>
</dbReference>
<sequence>MPTYDFKCAKCGKNVTLVLGVTDYERKAYKCPKCGSKKLDRRISSFRVQTSKKS</sequence>
<gene>
    <name evidence="2" type="ORF">HY618_07305</name>
</gene>
<reference evidence="2" key="1">
    <citation type="submission" date="2020-07" db="EMBL/GenBank/DDBJ databases">
        <title>Huge and variable diversity of episymbiotic CPR bacteria and DPANN archaea in groundwater ecosystems.</title>
        <authorList>
            <person name="He C.Y."/>
            <person name="Keren R."/>
            <person name="Whittaker M."/>
            <person name="Farag I.F."/>
            <person name="Doudna J."/>
            <person name="Cate J.H.D."/>
            <person name="Banfield J.F."/>
        </authorList>
    </citation>
    <scope>NUCLEOTIDE SEQUENCE</scope>
    <source>
        <strain evidence="2">NC_groundwater_1370_Ag_S-0.2um_69_93</strain>
    </source>
</reference>
<evidence type="ECO:0000313" key="2">
    <source>
        <dbReference type="EMBL" id="MBI4252252.1"/>
    </source>
</evidence>
<feature type="domain" description="Putative regulatory protein FmdB zinc ribbon" evidence="1">
    <location>
        <begin position="1"/>
        <end position="44"/>
    </location>
</feature>
<dbReference type="Gene3D" id="2.20.28.30">
    <property type="entry name" value="RNA polymerase ii, chain L"/>
    <property type="match status" value="1"/>
</dbReference>
<accession>A0A932ZUA5</accession>
<evidence type="ECO:0000313" key="3">
    <source>
        <dbReference type="Proteomes" id="UP000752292"/>
    </source>
</evidence>
<evidence type="ECO:0000259" key="1">
    <source>
        <dbReference type="SMART" id="SM00834"/>
    </source>
</evidence>